<dbReference type="Pfam" id="PF00754">
    <property type="entry name" value="F5_F8_type_C"/>
    <property type="match status" value="1"/>
</dbReference>
<dbReference type="OrthoDB" id="10052260at2759"/>
<sequence length="137" mass="15612">MKNLNLEIKSIKVSSVLNRNTREYGKKHLIDGNLETCWNSDQGSPQHIIIDFNDPLCINKIEFTFQGGFVGKTAEIYAFENENPLLLETVHPLDSNALQAFPLKNQKSFLRYKINFPASTDFYGRITLYSLSLLGPE</sequence>
<proteinExistence type="predicted"/>
<reference evidence="2 3" key="1">
    <citation type="journal article" date="2018" name="MBio">
        <title>Comparative Genomics Reveals the Core Gene Toolbox for the Fungus-Insect Symbiosis.</title>
        <authorList>
            <person name="Wang Y."/>
            <person name="Stata M."/>
            <person name="Wang W."/>
            <person name="Stajich J.E."/>
            <person name="White M.M."/>
            <person name="Moncalvo J.M."/>
        </authorList>
    </citation>
    <scope>NUCLEOTIDE SEQUENCE [LARGE SCALE GENOMIC DNA]</scope>
    <source>
        <strain evidence="2 3">SC-DP-2</strain>
    </source>
</reference>
<evidence type="ECO:0000259" key="1">
    <source>
        <dbReference type="Pfam" id="PF00754"/>
    </source>
</evidence>
<dbReference type="EMBL" id="MBFS01000184">
    <property type="protein sequence ID" value="PVV03862.1"/>
    <property type="molecule type" value="Genomic_DNA"/>
</dbReference>
<dbReference type="Proteomes" id="UP000245609">
    <property type="component" value="Unassembled WGS sequence"/>
</dbReference>
<organism evidence="2 3">
    <name type="scientific">Smittium megazygosporum</name>
    <dbReference type="NCBI Taxonomy" id="133381"/>
    <lineage>
        <taxon>Eukaryota</taxon>
        <taxon>Fungi</taxon>
        <taxon>Fungi incertae sedis</taxon>
        <taxon>Zoopagomycota</taxon>
        <taxon>Kickxellomycotina</taxon>
        <taxon>Harpellomycetes</taxon>
        <taxon>Harpellales</taxon>
        <taxon>Legeriomycetaceae</taxon>
        <taxon>Smittium</taxon>
    </lineage>
</organism>
<name>A0A2T9ZGZ1_9FUNG</name>
<evidence type="ECO:0000313" key="2">
    <source>
        <dbReference type="EMBL" id="PVV03862.1"/>
    </source>
</evidence>
<dbReference type="STRING" id="133381.A0A2T9ZGZ1"/>
<evidence type="ECO:0000313" key="3">
    <source>
        <dbReference type="Proteomes" id="UP000245609"/>
    </source>
</evidence>
<dbReference type="AlphaFoldDB" id="A0A2T9ZGZ1"/>
<dbReference type="SUPFAM" id="SSF49785">
    <property type="entry name" value="Galactose-binding domain-like"/>
    <property type="match status" value="1"/>
</dbReference>
<feature type="domain" description="F5/8 type C" evidence="1">
    <location>
        <begin position="11"/>
        <end position="72"/>
    </location>
</feature>
<keyword evidence="3" id="KW-1185">Reference proteome</keyword>
<dbReference type="Gene3D" id="2.60.120.260">
    <property type="entry name" value="Galactose-binding domain-like"/>
    <property type="match status" value="1"/>
</dbReference>
<dbReference type="InterPro" id="IPR000421">
    <property type="entry name" value="FA58C"/>
</dbReference>
<dbReference type="InterPro" id="IPR008979">
    <property type="entry name" value="Galactose-bd-like_sf"/>
</dbReference>
<gene>
    <name evidence="2" type="ORF">BB560_001634</name>
</gene>
<comment type="caution">
    <text evidence="2">The sequence shown here is derived from an EMBL/GenBank/DDBJ whole genome shotgun (WGS) entry which is preliminary data.</text>
</comment>
<accession>A0A2T9ZGZ1</accession>
<protein>
    <recommendedName>
        <fullName evidence="1">F5/8 type C domain-containing protein</fullName>
    </recommendedName>
</protein>